<dbReference type="CDD" id="cd14733">
    <property type="entry name" value="BACK"/>
    <property type="match status" value="1"/>
</dbReference>
<dbReference type="PANTHER" id="PTHR20946:SF0">
    <property type="entry name" value="SANT AND BTB DOMAIN REGULATOR OF CLASS SWITCH RECOMBINATION"/>
    <property type="match status" value="1"/>
</dbReference>
<feature type="compositionally biased region" description="Basic residues" evidence="1">
    <location>
        <begin position="569"/>
        <end position="587"/>
    </location>
</feature>
<name>A0AAJ7SS04_PETMA</name>
<feature type="compositionally biased region" description="Acidic residues" evidence="1">
    <location>
        <begin position="550"/>
        <end position="565"/>
    </location>
</feature>
<feature type="region of interest" description="Disordered" evidence="1">
    <location>
        <begin position="127"/>
        <end position="151"/>
    </location>
</feature>
<organism evidence="3 5">
    <name type="scientific">Petromyzon marinus</name>
    <name type="common">Sea lamprey</name>
    <dbReference type="NCBI Taxonomy" id="7757"/>
    <lineage>
        <taxon>Eukaryota</taxon>
        <taxon>Metazoa</taxon>
        <taxon>Chordata</taxon>
        <taxon>Craniata</taxon>
        <taxon>Vertebrata</taxon>
        <taxon>Cyclostomata</taxon>
        <taxon>Hyperoartia</taxon>
        <taxon>Petromyzontiformes</taxon>
        <taxon>Petromyzontidae</taxon>
        <taxon>Petromyzon</taxon>
    </lineage>
</organism>
<dbReference type="PANTHER" id="PTHR20946">
    <property type="entry name" value="SANT AND BTB DOMAIN REGULATOR OF CLASS SWITCH RECOMBINATION"/>
    <property type="match status" value="1"/>
</dbReference>
<evidence type="ECO:0000313" key="5">
    <source>
        <dbReference type="RefSeq" id="XP_032804475.1"/>
    </source>
</evidence>
<sequence length="703" mass="79361">MNQVGHLEGGGGGAWPAQAAQQELLDSVLRSLLVLEPPGDWGSIARLVPGCSADDCARRFEELKRRSAVLSLVPRAHPAGDDGPDAPFQALVGHIKDLLLLRCAMKAQPSAQTDGVACWPPDVPATSPAKTGLHKEEDAADVAEPKKSTESQGPTMVIHVCDEARGVKRDFSCPRQLLVQEMRYFSEYLSMEAQRWEEVDISVHCDAHIFDWLMRYVKRNTRLADRGEQPQLEPNNVISILISSEFLKMDSLVEECVRYCHAHMADVVSAPSNMNCIGEELVMRIADLFTHSQAEELKDRKDKFRSKIFCKKIERLFDAEHKNLDSPSSAASLYRCRLCRRLLTKDTQSKLPCVRSQMLIDRHGEILYRHVRESGWDLYVYLSALHKELKSWRNVYWRLWGTVNYLTCSRCNQVFLCKDLSHCLYHTHPALYGDDWEAGAPTGLGIYPCCKQRTIRFDPLQRSKGCKVRDHVVSRASGEAGPSARVHQDLLLHRDAVCVPFTPSASSDWTAAVATEVKKHDGEGATNIAGLKKVADVLKVQALLSEDDDYTTGSEVTDDEVGDEEEVHKKRGKKQTKKSIKARKKTSRTPQKEKVNLLSPSPFNVCAQRKKWDVCRSMRYNQDTQREEDQRRMNDFCAYLAKLRFSESTDRGKTREVKEYPGGIYMKLEAQFRASLPLSRQGGSSQQVARLKARITSMRGVQL</sequence>
<evidence type="ECO:0000259" key="2">
    <source>
        <dbReference type="Pfam" id="PF11822"/>
    </source>
</evidence>
<dbReference type="InterPro" id="IPR021777">
    <property type="entry name" value="SANBR_BTB"/>
</dbReference>
<evidence type="ECO:0000313" key="3">
    <source>
        <dbReference type="Proteomes" id="UP001318040"/>
    </source>
</evidence>
<accession>A0AAJ7SS04</accession>
<dbReference type="Proteomes" id="UP001318040">
    <property type="component" value="Chromosome 6"/>
</dbReference>
<feature type="compositionally biased region" description="Basic and acidic residues" evidence="1">
    <location>
        <begin position="133"/>
        <end position="149"/>
    </location>
</feature>
<dbReference type="InterPro" id="IPR011333">
    <property type="entry name" value="SKP1/BTB/POZ_sf"/>
</dbReference>
<dbReference type="RefSeq" id="XP_032804475.1">
    <property type="nucleotide sequence ID" value="XM_032948584.1"/>
</dbReference>
<keyword evidence="3" id="KW-1185">Reference proteome</keyword>
<dbReference type="CTD" id="84542"/>
<feature type="domain" description="SANT and BTB" evidence="2">
    <location>
        <begin position="156"/>
        <end position="257"/>
    </location>
</feature>
<dbReference type="AlphaFoldDB" id="A0AAJ7SS04"/>
<dbReference type="Gene3D" id="3.30.710.10">
    <property type="entry name" value="Potassium Channel Kv1.1, Chain A"/>
    <property type="match status" value="1"/>
</dbReference>
<evidence type="ECO:0000256" key="1">
    <source>
        <dbReference type="SAM" id="MobiDB-lite"/>
    </source>
</evidence>
<evidence type="ECO:0000313" key="4">
    <source>
        <dbReference type="RefSeq" id="XP_032804474.1"/>
    </source>
</evidence>
<dbReference type="Pfam" id="PF11822">
    <property type="entry name" value="BTB_SANBR"/>
    <property type="match status" value="1"/>
</dbReference>
<feature type="region of interest" description="Disordered" evidence="1">
    <location>
        <begin position="550"/>
        <end position="596"/>
    </location>
</feature>
<gene>
    <name evidence="4 5" type="primary">KIAA1841</name>
</gene>
<dbReference type="RefSeq" id="XP_032804474.1">
    <property type="nucleotide sequence ID" value="XM_032948583.1"/>
</dbReference>
<reference evidence="4 5" key="1">
    <citation type="submission" date="2025-04" db="UniProtKB">
        <authorList>
            <consortium name="RefSeq"/>
        </authorList>
    </citation>
    <scope>IDENTIFICATION</scope>
    <source>
        <tissue evidence="4 5">Sperm</tissue>
    </source>
</reference>
<proteinExistence type="predicted"/>
<protein>
    <submittedName>
        <fullName evidence="4 5">Uncharacterized protein KIAA1841 homolog isoform X2</fullName>
    </submittedName>
</protein>
<dbReference type="InterPro" id="IPR045902">
    <property type="entry name" value="SANBR-like"/>
</dbReference>